<dbReference type="Proteomes" id="UP000004725">
    <property type="component" value="Unassembled WGS sequence"/>
</dbReference>
<organism evidence="5 6">
    <name type="scientific">Planococcus antarcticus DSM 14505</name>
    <dbReference type="NCBI Taxonomy" id="1185653"/>
    <lineage>
        <taxon>Bacteria</taxon>
        <taxon>Bacillati</taxon>
        <taxon>Bacillota</taxon>
        <taxon>Bacilli</taxon>
        <taxon>Bacillales</taxon>
        <taxon>Caryophanaceae</taxon>
        <taxon>Planococcus</taxon>
    </lineage>
</organism>
<feature type="transmembrane region" description="Helical" evidence="3">
    <location>
        <begin position="55"/>
        <end position="76"/>
    </location>
</feature>
<name>A0AA87LN45_9BACL</name>
<dbReference type="Gene3D" id="2.60.40.1240">
    <property type="match status" value="1"/>
</dbReference>
<accession>A0AA87LN45</accession>
<feature type="transmembrane region" description="Helical" evidence="3">
    <location>
        <begin position="32"/>
        <end position="49"/>
    </location>
</feature>
<protein>
    <recommendedName>
        <fullName evidence="4">DUF4352 domain-containing protein</fullName>
    </recommendedName>
</protein>
<gene>
    <name evidence="5" type="ORF">A1A1_18382</name>
</gene>
<proteinExistence type="predicted"/>
<keyword evidence="3" id="KW-0812">Transmembrane</keyword>
<evidence type="ECO:0000256" key="3">
    <source>
        <dbReference type="SAM" id="Phobius"/>
    </source>
</evidence>
<evidence type="ECO:0000256" key="1">
    <source>
        <dbReference type="ARBA" id="ARBA00022729"/>
    </source>
</evidence>
<reference evidence="5 6" key="1">
    <citation type="journal article" date="2012" name="J. Bacteriol.">
        <title>Genome Sequence of the Antarctic Psychrophile Bacterium Planococcus antarcticus DSM 14505.</title>
        <authorList>
            <person name="Margolles A."/>
            <person name="Gueimonde M."/>
            <person name="Sanchez B."/>
        </authorList>
    </citation>
    <scope>NUCLEOTIDE SEQUENCE [LARGE SCALE GENOMIC DNA]</scope>
    <source>
        <strain evidence="5 6">DSM 14505</strain>
    </source>
</reference>
<feature type="region of interest" description="Disordered" evidence="2">
    <location>
        <begin position="133"/>
        <end position="153"/>
    </location>
</feature>
<keyword evidence="3" id="KW-1133">Transmembrane helix</keyword>
<keyword evidence="1" id="KW-0732">Signal</keyword>
<dbReference type="InterPro" id="IPR029050">
    <property type="entry name" value="Immunoprotect_excell_Ig-like"/>
</dbReference>
<feature type="transmembrane region" description="Helical" evidence="3">
    <location>
        <begin position="6"/>
        <end position="25"/>
    </location>
</feature>
<evidence type="ECO:0000259" key="4">
    <source>
        <dbReference type="Pfam" id="PF11611"/>
    </source>
</evidence>
<sequence length="287" mass="31255">MSTLIGLVGFLGLLTGLILFIASIFSDIPKKVGTIIAVIGFLFINLSNFPKGALYGVFGFLAILVGVIMLIIYLVCEKPVKNPIIVIVLGFISFFGALSIPTETSNATQETPIEAAETQGKVEEPEKEVAEEIIEETEDKEKISEGTTDEKEEPIEDVIGIGDAIVIDDVHYVINEVTSAKNVGGEYGKDAISQFTIINLTVQNEQNEAIKVDSDQFQLVSGERTYEASGSAGIYANKDYDFFYTEINPGVALSGNIVFDVPADLENLQLYIQNDFWGNKTGIVHLQ</sequence>
<feature type="domain" description="DUF4352" evidence="4">
    <location>
        <begin position="160"/>
        <end position="280"/>
    </location>
</feature>
<dbReference type="EMBL" id="AJYB01000101">
    <property type="protein sequence ID" value="EIM05023.1"/>
    <property type="molecule type" value="Genomic_DNA"/>
</dbReference>
<dbReference type="Pfam" id="PF11611">
    <property type="entry name" value="DUF4352"/>
    <property type="match status" value="1"/>
</dbReference>
<evidence type="ECO:0000313" key="6">
    <source>
        <dbReference type="Proteomes" id="UP000004725"/>
    </source>
</evidence>
<evidence type="ECO:0000256" key="2">
    <source>
        <dbReference type="SAM" id="MobiDB-lite"/>
    </source>
</evidence>
<evidence type="ECO:0000313" key="5">
    <source>
        <dbReference type="EMBL" id="EIM05023.1"/>
    </source>
</evidence>
<keyword evidence="3" id="KW-0472">Membrane</keyword>
<feature type="transmembrane region" description="Helical" evidence="3">
    <location>
        <begin position="83"/>
        <end position="100"/>
    </location>
</feature>
<dbReference type="InterPro" id="IPR029051">
    <property type="entry name" value="DUF4352"/>
</dbReference>
<dbReference type="AlphaFoldDB" id="A0AA87LN45"/>
<comment type="caution">
    <text evidence="5">The sequence shown here is derived from an EMBL/GenBank/DDBJ whole genome shotgun (WGS) entry which is preliminary data.</text>
</comment>
<dbReference type="RefSeq" id="WP_006831609.1">
    <property type="nucleotide sequence ID" value="NZ_AJYB01000101.1"/>
</dbReference>
<feature type="region of interest" description="Disordered" evidence="2">
    <location>
        <begin position="106"/>
        <end position="125"/>
    </location>
</feature>